<gene>
    <name evidence="8" type="ORF">GCM10010171_54980</name>
</gene>
<dbReference type="NCBIfam" id="TIGR03954">
    <property type="entry name" value="integ_memb_HG"/>
    <property type="match status" value="1"/>
</dbReference>
<protein>
    <submittedName>
        <fullName evidence="8">Membrane protein</fullName>
    </submittedName>
</protein>
<keyword evidence="3 6" id="KW-0812">Transmembrane</keyword>
<feature type="transmembrane region" description="Helical" evidence="6">
    <location>
        <begin position="39"/>
        <end position="59"/>
    </location>
</feature>
<dbReference type="GO" id="GO:0005886">
    <property type="term" value="C:plasma membrane"/>
    <property type="evidence" value="ECO:0007669"/>
    <property type="project" value="UniProtKB-SubCell"/>
</dbReference>
<evidence type="ECO:0000313" key="8">
    <source>
        <dbReference type="EMBL" id="GGS52874.1"/>
    </source>
</evidence>
<dbReference type="InterPro" id="IPR023845">
    <property type="entry name" value="DUF3817_TM"/>
</dbReference>
<organism evidence="8 9">
    <name type="scientific">Actinokineospora fastidiosa</name>
    <dbReference type="NCBI Taxonomy" id="1816"/>
    <lineage>
        <taxon>Bacteria</taxon>
        <taxon>Bacillati</taxon>
        <taxon>Actinomycetota</taxon>
        <taxon>Actinomycetes</taxon>
        <taxon>Pseudonocardiales</taxon>
        <taxon>Pseudonocardiaceae</taxon>
        <taxon>Actinokineospora</taxon>
    </lineage>
</organism>
<evidence type="ECO:0000256" key="1">
    <source>
        <dbReference type="ARBA" id="ARBA00004651"/>
    </source>
</evidence>
<dbReference type="EMBL" id="BMRB01000006">
    <property type="protein sequence ID" value="GGS52874.1"/>
    <property type="molecule type" value="Genomic_DNA"/>
</dbReference>
<dbReference type="Pfam" id="PF12823">
    <property type="entry name" value="DUF3817"/>
    <property type="match status" value="1"/>
</dbReference>
<evidence type="ECO:0000313" key="9">
    <source>
        <dbReference type="Proteomes" id="UP000660680"/>
    </source>
</evidence>
<comment type="caution">
    <text evidence="8">The sequence shown here is derived from an EMBL/GenBank/DDBJ whole genome shotgun (WGS) entry which is preliminary data.</text>
</comment>
<feature type="domain" description="DUF3817" evidence="7">
    <location>
        <begin position="6"/>
        <end position="91"/>
    </location>
</feature>
<sequence length="105" mass="11790">MQAAALFRIVSLAEAVSWLGLLTGMFFKYVTETGELGVKVFGPIHGAVFVAYVAVAWFTARKLDWDRRATLWAFASSVPPLATLLFERWALRTGKLDPVALRRRF</sequence>
<dbReference type="Proteomes" id="UP000660680">
    <property type="component" value="Unassembled WGS sequence"/>
</dbReference>
<reference evidence="8" key="1">
    <citation type="journal article" date="2014" name="Int. J. Syst. Evol. Microbiol.">
        <title>Complete genome sequence of Corynebacterium casei LMG S-19264T (=DSM 44701T), isolated from a smear-ripened cheese.</title>
        <authorList>
            <consortium name="US DOE Joint Genome Institute (JGI-PGF)"/>
            <person name="Walter F."/>
            <person name="Albersmeier A."/>
            <person name="Kalinowski J."/>
            <person name="Ruckert C."/>
        </authorList>
    </citation>
    <scope>NUCLEOTIDE SEQUENCE</scope>
    <source>
        <strain evidence="8">JCM 3276</strain>
    </source>
</reference>
<reference evidence="8" key="2">
    <citation type="submission" date="2020-09" db="EMBL/GenBank/DDBJ databases">
        <authorList>
            <person name="Sun Q."/>
            <person name="Ohkuma M."/>
        </authorList>
    </citation>
    <scope>NUCLEOTIDE SEQUENCE</scope>
    <source>
        <strain evidence="8">JCM 3276</strain>
    </source>
</reference>
<keyword evidence="9" id="KW-1185">Reference proteome</keyword>
<keyword evidence="4 6" id="KW-1133">Transmembrane helix</keyword>
<dbReference type="RefSeq" id="WP_189213499.1">
    <property type="nucleotide sequence ID" value="NZ_BMRB01000006.1"/>
</dbReference>
<evidence type="ECO:0000256" key="5">
    <source>
        <dbReference type="ARBA" id="ARBA00023136"/>
    </source>
</evidence>
<keyword evidence="2" id="KW-1003">Cell membrane</keyword>
<accession>A0A918LIL8</accession>
<evidence type="ECO:0000256" key="2">
    <source>
        <dbReference type="ARBA" id="ARBA00022475"/>
    </source>
</evidence>
<comment type="subcellular location">
    <subcellularLocation>
        <location evidence="1">Cell membrane</location>
        <topology evidence="1">Multi-pass membrane protein</topology>
    </subcellularLocation>
</comment>
<evidence type="ECO:0000256" key="3">
    <source>
        <dbReference type="ARBA" id="ARBA00022692"/>
    </source>
</evidence>
<evidence type="ECO:0000256" key="4">
    <source>
        <dbReference type="ARBA" id="ARBA00022989"/>
    </source>
</evidence>
<dbReference type="PANTHER" id="PTHR40077:SF1">
    <property type="entry name" value="MEMBRANE PROTEIN"/>
    <property type="match status" value="1"/>
</dbReference>
<keyword evidence="5 6" id="KW-0472">Membrane</keyword>
<dbReference type="AlphaFoldDB" id="A0A918LIL8"/>
<name>A0A918LIL8_9PSEU</name>
<evidence type="ECO:0000256" key="6">
    <source>
        <dbReference type="SAM" id="Phobius"/>
    </source>
</evidence>
<proteinExistence type="predicted"/>
<evidence type="ECO:0000259" key="7">
    <source>
        <dbReference type="Pfam" id="PF12823"/>
    </source>
</evidence>
<dbReference type="PANTHER" id="PTHR40077">
    <property type="entry name" value="MEMBRANE PROTEIN-RELATED"/>
    <property type="match status" value="1"/>
</dbReference>